<name>A0A9N8H610_9STRA</name>
<comment type="caution">
    <text evidence="1">The sequence shown here is derived from an EMBL/GenBank/DDBJ whole genome shotgun (WGS) entry which is preliminary data.</text>
</comment>
<dbReference type="Proteomes" id="UP001153069">
    <property type="component" value="Unassembled WGS sequence"/>
</dbReference>
<keyword evidence="2" id="KW-1185">Reference proteome</keyword>
<dbReference type="AlphaFoldDB" id="A0A9N8H610"/>
<evidence type="ECO:0000313" key="2">
    <source>
        <dbReference type="Proteomes" id="UP001153069"/>
    </source>
</evidence>
<evidence type="ECO:0000313" key="1">
    <source>
        <dbReference type="EMBL" id="CAB9502241.1"/>
    </source>
</evidence>
<accession>A0A9N8H610</accession>
<organism evidence="1 2">
    <name type="scientific">Seminavis robusta</name>
    <dbReference type="NCBI Taxonomy" id="568900"/>
    <lineage>
        <taxon>Eukaryota</taxon>
        <taxon>Sar</taxon>
        <taxon>Stramenopiles</taxon>
        <taxon>Ochrophyta</taxon>
        <taxon>Bacillariophyta</taxon>
        <taxon>Bacillariophyceae</taxon>
        <taxon>Bacillariophycidae</taxon>
        <taxon>Naviculales</taxon>
        <taxon>Naviculaceae</taxon>
        <taxon>Seminavis</taxon>
    </lineage>
</organism>
<gene>
    <name evidence="1" type="ORF">SEMRO_131_G062280.1</name>
</gene>
<proteinExistence type="predicted"/>
<reference evidence="1" key="1">
    <citation type="submission" date="2020-06" db="EMBL/GenBank/DDBJ databases">
        <authorList>
            <consortium name="Plant Systems Biology data submission"/>
        </authorList>
    </citation>
    <scope>NUCLEOTIDE SEQUENCE</scope>
    <source>
        <strain evidence="1">D6</strain>
    </source>
</reference>
<sequence>MMPSDGDAFRASISFFACVFCGTWDVRFAVGTRQRWLGGSGVHGHALNGPKPQIHKRLDRGHNLRFDRSAKPPHDLPIRCYDSQSIDKDYADFNPGAGLEDKSGRGEAFISRSSASVVVCW</sequence>
<protein>
    <submittedName>
        <fullName evidence="1">Uncharacterized protein</fullName>
    </submittedName>
</protein>
<dbReference type="EMBL" id="CAICTM010000130">
    <property type="protein sequence ID" value="CAB9502241.1"/>
    <property type="molecule type" value="Genomic_DNA"/>
</dbReference>